<evidence type="ECO:0000256" key="4">
    <source>
        <dbReference type="RuleBase" id="RU004478"/>
    </source>
</evidence>
<keyword evidence="3" id="KW-0346">Stress response</keyword>
<dbReference type="GO" id="GO:0005737">
    <property type="term" value="C:cytoplasm"/>
    <property type="evidence" value="ECO:0007669"/>
    <property type="project" value="UniProtKB-SubCell"/>
</dbReference>
<dbReference type="PRINTS" id="PR00773">
    <property type="entry name" value="GRPEPROTEIN"/>
</dbReference>
<dbReference type="SUPFAM" id="SSF51064">
    <property type="entry name" value="Head domain of nucleotide exchange factor GrpE"/>
    <property type="match status" value="1"/>
</dbReference>
<feature type="compositionally biased region" description="Basic and acidic residues" evidence="5">
    <location>
        <begin position="22"/>
        <end position="35"/>
    </location>
</feature>
<dbReference type="GO" id="GO:0006457">
    <property type="term" value="P:protein folding"/>
    <property type="evidence" value="ECO:0007669"/>
    <property type="project" value="InterPro"/>
</dbReference>
<dbReference type="InterPro" id="IPR013805">
    <property type="entry name" value="GrpE_CC"/>
</dbReference>
<accession>A0A1V4SP98</accession>
<dbReference type="Gene3D" id="2.30.22.10">
    <property type="entry name" value="Head domain of nucleotide exchange factor GrpE"/>
    <property type="match status" value="1"/>
</dbReference>
<gene>
    <name evidence="6" type="primary">grpE_2</name>
    <name evidence="3" type="synonym">grpE</name>
    <name evidence="6" type="ORF">CLTHE_30590</name>
</gene>
<organism evidence="6 7">
    <name type="scientific">Clostridium thermobutyricum DSM 4928</name>
    <dbReference type="NCBI Taxonomy" id="1121339"/>
    <lineage>
        <taxon>Bacteria</taxon>
        <taxon>Bacillati</taxon>
        <taxon>Bacillota</taxon>
        <taxon>Clostridia</taxon>
        <taxon>Eubacteriales</taxon>
        <taxon>Clostridiaceae</taxon>
        <taxon>Clostridium</taxon>
    </lineage>
</organism>
<comment type="caution">
    <text evidence="6">The sequence shown here is derived from an EMBL/GenBank/DDBJ whole genome shotgun (WGS) entry which is preliminary data.</text>
</comment>
<dbReference type="Proteomes" id="UP000191448">
    <property type="component" value="Unassembled WGS sequence"/>
</dbReference>
<comment type="function">
    <text evidence="3">Participates actively in the response to hyperosmotic and heat shock by preventing the aggregation of stress-denatured proteins, in association with DnaK and GrpE. It is the nucleotide exchange factor for DnaK and may function as a thermosensor. Unfolded proteins bind initially to DnaJ; upon interaction with the DnaJ-bound protein, DnaK hydrolyzes its bound ATP, resulting in the formation of a stable complex. GrpE releases ADP from DnaK; ATP binding to DnaK triggers the release of the substrate protein, thus completing the reaction cycle. Several rounds of ATP-dependent interactions between DnaJ, DnaK and GrpE are required for fully efficient folding.</text>
</comment>
<dbReference type="OrthoDB" id="9812586at2"/>
<dbReference type="AlphaFoldDB" id="A0A1V4SP98"/>
<evidence type="ECO:0000256" key="1">
    <source>
        <dbReference type="ARBA" id="ARBA00009054"/>
    </source>
</evidence>
<evidence type="ECO:0000256" key="5">
    <source>
        <dbReference type="SAM" id="MobiDB-lite"/>
    </source>
</evidence>
<comment type="subunit">
    <text evidence="3">Homodimer.</text>
</comment>
<proteinExistence type="inferred from homology"/>
<dbReference type="EMBL" id="LTAY01000103">
    <property type="protein sequence ID" value="OPX45295.1"/>
    <property type="molecule type" value="Genomic_DNA"/>
</dbReference>
<comment type="subcellular location">
    <subcellularLocation>
        <location evidence="3">Cytoplasm</location>
    </subcellularLocation>
</comment>
<dbReference type="GO" id="GO:0000774">
    <property type="term" value="F:adenyl-nucleotide exchange factor activity"/>
    <property type="evidence" value="ECO:0007669"/>
    <property type="project" value="InterPro"/>
</dbReference>
<sequence>MSKDKEELEKDLNEEIIEESVEENKEEVVEETKEENSEENELSLVKKYKEEIQKLKEELEVEKDKYLRQTAEYQNFKKRTAKEKEGIYTDACVDVLKEILPNLDNIERAIAAEGNIEALKQGVEMTLKGFQNSLEKLGVTEIETSEGFDPNFHNAIMHIEDPELGTNVVVEVFMKGYKRGDKVIRHSMVKTAN</sequence>
<dbReference type="PANTHER" id="PTHR21237">
    <property type="entry name" value="GRPE PROTEIN"/>
    <property type="match status" value="1"/>
</dbReference>
<dbReference type="InterPro" id="IPR000740">
    <property type="entry name" value="GrpE"/>
</dbReference>
<dbReference type="NCBIfam" id="NF010738">
    <property type="entry name" value="PRK14140.1"/>
    <property type="match status" value="1"/>
</dbReference>
<dbReference type="PANTHER" id="PTHR21237:SF23">
    <property type="entry name" value="GRPE PROTEIN HOMOLOG, MITOCHONDRIAL"/>
    <property type="match status" value="1"/>
</dbReference>
<dbReference type="NCBIfam" id="NF010757">
    <property type="entry name" value="PRK14160.1"/>
    <property type="match status" value="1"/>
</dbReference>
<dbReference type="RefSeq" id="WP_080024152.1">
    <property type="nucleotide sequence ID" value="NZ_LTAY01000103.1"/>
</dbReference>
<keyword evidence="2 3" id="KW-0143">Chaperone</keyword>
<dbReference type="HAMAP" id="MF_01151">
    <property type="entry name" value="GrpE"/>
    <property type="match status" value="1"/>
</dbReference>
<dbReference type="CDD" id="cd00446">
    <property type="entry name" value="GrpE"/>
    <property type="match status" value="1"/>
</dbReference>
<evidence type="ECO:0000313" key="7">
    <source>
        <dbReference type="Proteomes" id="UP000191448"/>
    </source>
</evidence>
<dbReference type="SUPFAM" id="SSF58014">
    <property type="entry name" value="Coiled-coil domain of nucleotide exchange factor GrpE"/>
    <property type="match status" value="1"/>
</dbReference>
<dbReference type="GO" id="GO:0051087">
    <property type="term" value="F:protein-folding chaperone binding"/>
    <property type="evidence" value="ECO:0007669"/>
    <property type="project" value="InterPro"/>
</dbReference>
<evidence type="ECO:0000313" key="6">
    <source>
        <dbReference type="EMBL" id="OPX45295.1"/>
    </source>
</evidence>
<evidence type="ECO:0000256" key="3">
    <source>
        <dbReference type="HAMAP-Rule" id="MF_01151"/>
    </source>
</evidence>
<dbReference type="InterPro" id="IPR009012">
    <property type="entry name" value="GrpE_head"/>
</dbReference>
<comment type="similarity">
    <text evidence="1 3 4">Belongs to the GrpE family.</text>
</comment>
<dbReference type="GO" id="GO:0051082">
    <property type="term" value="F:unfolded protein binding"/>
    <property type="evidence" value="ECO:0007669"/>
    <property type="project" value="TreeGrafter"/>
</dbReference>
<evidence type="ECO:0000256" key="2">
    <source>
        <dbReference type="ARBA" id="ARBA00023186"/>
    </source>
</evidence>
<feature type="region of interest" description="Disordered" evidence="5">
    <location>
        <begin position="1"/>
        <end position="41"/>
    </location>
</feature>
<dbReference type="Pfam" id="PF01025">
    <property type="entry name" value="GrpE"/>
    <property type="match status" value="1"/>
</dbReference>
<dbReference type="GO" id="GO:0042803">
    <property type="term" value="F:protein homodimerization activity"/>
    <property type="evidence" value="ECO:0007669"/>
    <property type="project" value="InterPro"/>
</dbReference>
<name>A0A1V4SP98_9CLOT</name>
<feature type="compositionally biased region" description="Basic and acidic residues" evidence="5">
    <location>
        <begin position="1"/>
        <end position="13"/>
    </location>
</feature>
<protein>
    <recommendedName>
        <fullName evidence="3">Protein GrpE</fullName>
    </recommendedName>
    <alternativeName>
        <fullName evidence="3">HSP-70 cofactor</fullName>
    </alternativeName>
</protein>
<dbReference type="Gene3D" id="3.90.20.20">
    <property type="match status" value="1"/>
</dbReference>
<reference evidence="6 7" key="1">
    <citation type="submission" date="2016-02" db="EMBL/GenBank/DDBJ databases">
        <title>Genome sequence of Clostridium thermobutyricum DSM 4928.</title>
        <authorList>
            <person name="Poehlein A."/>
            <person name="Daniel R."/>
        </authorList>
    </citation>
    <scope>NUCLEOTIDE SEQUENCE [LARGE SCALE GENOMIC DNA]</scope>
    <source>
        <strain evidence="6 7">DSM 4928</strain>
    </source>
</reference>
<keyword evidence="3" id="KW-0963">Cytoplasm</keyword>